<proteinExistence type="predicted"/>
<keyword evidence="1" id="KW-0472">Membrane</keyword>
<evidence type="ECO:0000313" key="2">
    <source>
        <dbReference type="EMBL" id="ABR46638.1"/>
    </source>
</evidence>
<organism evidence="2 5">
    <name type="scientific">Alkaliphilus metalliredigens (strain QYMF)</name>
    <dbReference type="NCBI Taxonomy" id="293826"/>
    <lineage>
        <taxon>Bacteria</taxon>
        <taxon>Bacillati</taxon>
        <taxon>Bacillota</taxon>
        <taxon>Clostridia</taxon>
        <taxon>Peptostreptococcales</taxon>
        <taxon>Natronincolaceae</taxon>
        <taxon>Alkaliphilus</taxon>
    </lineage>
</organism>
<dbReference type="AlphaFoldDB" id="A6TKC0"/>
<feature type="transmembrane region" description="Helical" evidence="1">
    <location>
        <begin position="12"/>
        <end position="31"/>
    </location>
</feature>
<keyword evidence="5" id="KW-1185">Reference proteome</keyword>
<dbReference type="EMBL" id="CP000724">
    <property type="protein sequence ID" value="ABR46638.1"/>
    <property type="molecule type" value="Genomic_DNA"/>
</dbReference>
<reference evidence="2" key="1">
    <citation type="submission" date="2007-06" db="EMBL/GenBank/DDBJ databases">
        <title>Complete sequence of Alkaliphilus metalliredigens QYMF.</title>
        <authorList>
            <consortium name="US DOE Joint Genome Institute"/>
            <person name="Copeland A."/>
            <person name="Lucas S."/>
            <person name="Lapidus A."/>
            <person name="Barry K."/>
            <person name="Detter J.C."/>
            <person name="Glavina del Rio T."/>
            <person name="Hammon N."/>
            <person name="Israni S."/>
            <person name="Dalin E."/>
            <person name="Tice H."/>
            <person name="Pitluck S."/>
            <person name="Chertkov O."/>
            <person name="Brettin T."/>
            <person name="Bruce D."/>
            <person name="Han C."/>
            <person name="Schmutz J."/>
            <person name="Larimer F."/>
            <person name="Land M."/>
            <person name="Hauser L."/>
            <person name="Kyrpides N."/>
            <person name="Mikhailova N."/>
            <person name="Ye Q."/>
            <person name="Zhou J."/>
            <person name="Fields M."/>
            <person name="Richardson P."/>
        </authorList>
    </citation>
    <scope>NUCLEOTIDE SEQUENCE</scope>
    <source>
        <strain evidence="2">QYMF</strain>
    </source>
</reference>
<dbReference type="RefSeq" id="WP_011971546.1">
    <property type="nucleotide sequence ID" value="NC_009633.1"/>
</dbReference>
<evidence type="ECO:0000313" key="4">
    <source>
        <dbReference type="EMBL" id="ABR50446.1"/>
    </source>
</evidence>
<dbReference type="EMBL" id="CP000724">
    <property type="protein sequence ID" value="ABR48110.1"/>
    <property type="molecule type" value="Genomic_DNA"/>
</dbReference>
<dbReference type="KEGG" id="amt:Amet_4372"/>
<protein>
    <submittedName>
        <fullName evidence="2">Uncharacterized protein</fullName>
    </submittedName>
</protein>
<reference evidence="5" key="2">
    <citation type="journal article" date="2016" name="Genome Announc.">
        <title>Complete genome sequence of Alkaliphilus metalliredigens strain QYMF, an alkaliphilic and metal-reducing bacterium isolated from borax-contaminated leachate ponds.</title>
        <authorList>
            <person name="Hwang C."/>
            <person name="Copeland A."/>
            <person name="Lucas S."/>
            <person name="Lapidus A."/>
            <person name="Barry K."/>
            <person name="Detter J.C."/>
            <person name="Glavina Del Rio T."/>
            <person name="Hammon N."/>
            <person name="Israni S."/>
            <person name="Dalin E."/>
            <person name="Tice H."/>
            <person name="Pitluck S."/>
            <person name="Chertkov O."/>
            <person name="Brettin T."/>
            <person name="Bruce D."/>
            <person name="Han C."/>
            <person name="Schmutz J."/>
            <person name="Larimer F."/>
            <person name="Land M.L."/>
            <person name="Hauser L."/>
            <person name="Kyrpides N."/>
            <person name="Mikhailova N."/>
            <person name="Ye Q."/>
            <person name="Zhou J."/>
            <person name="Richardson P."/>
            <person name="Fields M.W."/>
        </authorList>
    </citation>
    <scope>NUCLEOTIDE SEQUENCE [LARGE SCALE GENOMIC DNA]</scope>
    <source>
        <strain evidence="5">QYMF</strain>
    </source>
</reference>
<gene>
    <name evidence="2" type="ordered locus">Amet_0410</name>
    <name evidence="3" type="ordered locus">Amet_1947</name>
    <name evidence="4" type="ordered locus">Amet_4372</name>
</gene>
<dbReference type="Proteomes" id="UP000001572">
    <property type="component" value="Chromosome"/>
</dbReference>
<dbReference type="KEGG" id="amt:Amet_1947"/>
<evidence type="ECO:0000313" key="5">
    <source>
        <dbReference type="Proteomes" id="UP000001572"/>
    </source>
</evidence>
<dbReference type="HOGENOM" id="CLU_128597_0_0_9"/>
<dbReference type="eggNOG" id="ENOG5032X49">
    <property type="taxonomic scope" value="Bacteria"/>
</dbReference>
<keyword evidence="1" id="KW-0812">Transmembrane</keyword>
<evidence type="ECO:0000313" key="3">
    <source>
        <dbReference type="EMBL" id="ABR48110.1"/>
    </source>
</evidence>
<dbReference type="KEGG" id="amt:Amet_0410"/>
<evidence type="ECO:0000256" key="1">
    <source>
        <dbReference type="SAM" id="Phobius"/>
    </source>
</evidence>
<dbReference type="STRING" id="293826.Amet_0410"/>
<sequence>MSAIQTALREILVSVAIGLIGLAGAYVTYFLNKASKKMQLETEKIQEESKREVLQMALWRLEDVAEKTVTKIEEKTAKVLRAAVKSGKKDKTELSDLAMQAYSEILTTLEPEYKQAIEASLGDAQTYIMNTIEEKVKKVKATKTNTIFPEVKLKANDIENITAKIQKALSNTERLGTRT</sequence>
<keyword evidence="1" id="KW-1133">Transmembrane helix</keyword>
<name>A6TKC0_ALKMQ</name>
<dbReference type="EMBL" id="CP000724">
    <property type="protein sequence ID" value="ABR50446.1"/>
    <property type="molecule type" value="Genomic_DNA"/>
</dbReference>
<accession>A6TKC0</accession>